<evidence type="ECO:0000313" key="1">
    <source>
        <dbReference type="EMBL" id="QJA93874.1"/>
    </source>
</evidence>
<reference evidence="1" key="1">
    <citation type="submission" date="2020-03" db="EMBL/GenBank/DDBJ databases">
        <title>The deep terrestrial virosphere.</title>
        <authorList>
            <person name="Holmfeldt K."/>
            <person name="Nilsson E."/>
            <person name="Simone D."/>
            <person name="Lopez-Fernandez M."/>
            <person name="Wu X."/>
            <person name="de Brujin I."/>
            <person name="Lundin D."/>
            <person name="Andersson A."/>
            <person name="Bertilsson S."/>
            <person name="Dopson M."/>
        </authorList>
    </citation>
    <scope>NUCLEOTIDE SEQUENCE</scope>
    <source>
        <strain evidence="1">MM415B04089</strain>
    </source>
</reference>
<accession>A0A6M3LKM5</accession>
<organism evidence="1">
    <name type="scientific">viral metagenome</name>
    <dbReference type="NCBI Taxonomy" id="1070528"/>
    <lineage>
        <taxon>unclassified sequences</taxon>
        <taxon>metagenomes</taxon>
        <taxon>organismal metagenomes</taxon>
    </lineage>
</organism>
<gene>
    <name evidence="1" type="ORF">MM415B04089_0003</name>
</gene>
<proteinExistence type="predicted"/>
<dbReference type="EMBL" id="MT143184">
    <property type="protein sequence ID" value="QJA93874.1"/>
    <property type="molecule type" value="Genomic_DNA"/>
</dbReference>
<name>A0A6M3LKM5_9ZZZZ</name>
<protein>
    <submittedName>
        <fullName evidence="1">Uncharacterized protein</fullName>
    </submittedName>
</protein>
<dbReference type="AlphaFoldDB" id="A0A6M3LKM5"/>
<sequence>MFAVIKIEQIGNPRRGFPSSFIKKWTGFGLNRIEEVVVQGQRDYSNANSVGSRGVFKYYFLSEGGIYHVSSPESWNRTDEYYCQVVNNDIIRMDFEEALKCLEKQELAKRFMRHH</sequence>